<evidence type="ECO:0000313" key="3">
    <source>
        <dbReference type="Proteomes" id="UP000001261"/>
    </source>
</evidence>
<sequence>MAKIGSCICEAAGVNGRVQASNLGRSSLARSAGWRCAKLDPEGLHRKGIESARVAIDKARPSRPELKLHMGNVGLYTRSVVPYCARARIVDGMISSDGESVQRELRSDTDSRRQELPKRVQSIGSRELEREANDSNVMACVIAIESFLRTAARRRIAVTFQRGQGIFVPMTVSSTFSRFIRNKLSG</sequence>
<dbReference type="Proteomes" id="UP000001261">
    <property type="component" value="Unassembled WGS sequence"/>
</dbReference>
<feature type="compositionally biased region" description="Basic and acidic residues" evidence="1">
    <location>
        <begin position="100"/>
        <end position="118"/>
    </location>
</feature>
<protein>
    <submittedName>
        <fullName evidence="2">Uncharacterized protein</fullName>
    </submittedName>
</protein>
<dbReference type="RefSeq" id="XP_001244177.1">
    <property type="nucleotide sequence ID" value="XM_001244176.1"/>
</dbReference>
<dbReference type="EMBL" id="GG704916">
    <property type="protein sequence ID" value="EAS32594.1"/>
    <property type="molecule type" value="Genomic_DNA"/>
</dbReference>
<proteinExistence type="predicted"/>
<reference evidence="3" key="2">
    <citation type="journal article" date="2010" name="Genome Res.">
        <title>Population genomic sequencing of Coccidioides fungi reveals recent hybridization and transposon control.</title>
        <authorList>
            <person name="Neafsey D.E."/>
            <person name="Barker B.M."/>
            <person name="Sharpton T.J."/>
            <person name="Stajich J.E."/>
            <person name="Park D.J."/>
            <person name="Whiston E."/>
            <person name="Hung C.-Y."/>
            <person name="McMahan C."/>
            <person name="White J."/>
            <person name="Sykes S."/>
            <person name="Heiman D."/>
            <person name="Young S."/>
            <person name="Zeng Q."/>
            <person name="Abouelleil A."/>
            <person name="Aftuck L."/>
            <person name="Bessette D."/>
            <person name="Brown A."/>
            <person name="FitzGerald M."/>
            <person name="Lui A."/>
            <person name="Macdonald J.P."/>
            <person name="Priest M."/>
            <person name="Orbach M.J."/>
            <person name="Galgiani J.N."/>
            <person name="Kirkland T.N."/>
            <person name="Cole G.T."/>
            <person name="Birren B.W."/>
            <person name="Henn M.R."/>
            <person name="Taylor J.W."/>
            <person name="Rounsley S.D."/>
        </authorList>
    </citation>
    <scope>GENOME REANNOTATION</scope>
    <source>
        <strain evidence="3">RS</strain>
    </source>
</reference>
<feature type="region of interest" description="Disordered" evidence="1">
    <location>
        <begin position="100"/>
        <end position="124"/>
    </location>
</feature>
<organism evidence="2 3">
    <name type="scientific">Coccidioides immitis (strain RS)</name>
    <name type="common">Valley fever fungus</name>
    <dbReference type="NCBI Taxonomy" id="246410"/>
    <lineage>
        <taxon>Eukaryota</taxon>
        <taxon>Fungi</taxon>
        <taxon>Dikarya</taxon>
        <taxon>Ascomycota</taxon>
        <taxon>Pezizomycotina</taxon>
        <taxon>Eurotiomycetes</taxon>
        <taxon>Eurotiomycetidae</taxon>
        <taxon>Onygenales</taxon>
        <taxon>Onygenaceae</taxon>
        <taxon>Coccidioides</taxon>
    </lineage>
</organism>
<dbReference type="VEuPathDB" id="FungiDB:CIMG_03618"/>
<keyword evidence="3" id="KW-1185">Reference proteome</keyword>
<dbReference type="KEGG" id="cim:CIMG_03618"/>
<gene>
    <name evidence="2" type="ORF">CIMG_03618</name>
</gene>
<evidence type="ECO:0000256" key="1">
    <source>
        <dbReference type="SAM" id="MobiDB-lite"/>
    </source>
</evidence>
<evidence type="ECO:0000313" key="2">
    <source>
        <dbReference type="EMBL" id="EAS32594.1"/>
    </source>
</evidence>
<accession>A0A0E1RYB0</accession>
<dbReference type="AlphaFoldDB" id="A0A0E1RYB0"/>
<dbReference type="InParanoid" id="A0A0E1RYB0"/>
<reference evidence="3" key="1">
    <citation type="journal article" date="2009" name="Genome Res.">
        <title>Comparative genomic analyses of the human fungal pathogens Coccidioides and their relatives.</title>
        <authorList>
            <person name="Sharpton T.J."/>
            <person name="Stajich J.E."/>
            <person name="Rounsley S.D."/>
            <person name="Gardner M.J."/>
            <person name="Wortman J.R."/>
            <person name="Jordar V.S."/>
            <person name="Maiti R."/>
            <person name="Kodira C.D."/>
            <person name="Neafsey D.E."/>
            <person name="Zeng Q."/>
            <person name="Hung C.-Y."/>
            <person name="McMahan C."/>
            <person name="Muszewska A."/>
            <person name="Grynberg M."/>
            <person name="Mandel M.A."/>
            <person name="Kellner E.M."/>
            <person name="Barker B.M."/>
            <person name="Galgiani J.N."/>
            <person name="Orbach M.J."/>
            <person name="Kirkland T.N."/>
            <person name="Cole G.T."/>
            <person name="Henn M.R."/>
            <person name="Birren B.W."/>
            <person name="Taylor J.W."/>
        </authorList>
    </citation>
    <scope>NUCLEOTIDE SEQUENCE [LARGE SCALE GENOMIC DNA]</scope>
    <source>
        <strain evidence="3">RS</strain>
    </source>
</reference>
<dbReference type="GeneID" id="4563701"/>
<name>A0A0E1RYB0_COCIM</name>